<dbReference type="PANTHER" id="PTHR30413">
    <property type="entry name" value="INNER MEMBRANE TRANSPORT PERMEASE"/>
    <property type="match status" value="1"/>
</dbReference>
<accession>A0A4R8XHJ8</accession>
<dbReference type="Proteomes" id="UP000298433">
    <property type="component" value="Unassembled WGS sequence"/>
</dbReference>
<evidence type="ECO:0000256" key="3">
    <source>
        <dbReference type="ARBA" id="ARBA00022448"/>
    </source>
</evidence>
<feature type="transmembrane region" description="Helical" evidence="10">
    <location>
        <begin position="179"/>
        <end position="198"/>
    </location>
</feature>
<evidence type="ECO:0000313" key="12">
    <source>
        <dbReference type="EMBL" id="TFC76672.1"/>
    </source>
</evidence>
<protein>
    <recommendedName>
        <fullName evidence="10">Transport permease protein</fullName>
    </recommendedName>
</protein>
<dbReference type="GO" id="GO:0140359">
    <property type="term" value="F:ABC-type transporter activity"/>
    <property type="evidence" value="ECO:0007669"/>
    <property type="project" value="InterPro"/>
</dbReference>
<feature type="transmembrane region" description="Helical" evidence="10">
    <location>
        <begin position="141"/>
        <end position="167"/>
    </location>
</feature>
<keyword evidence="3 10" id="KW-0813">Transport</keyword>
<comment type="subcellular location">
    <subcellularLocation>
        <location evidence="1">Cell inner membrane</location>
        <topology evidence="1">Multi-pass membrane protein</topology>
    </subcellularLocation>
    <subcellularLocation>
        <location evidence="10">Cell membrane</location>
        <topology evidence="10">Multi-pass membrane protein</topology>
    </subcellularLocation>
</comment>
<keyword evidence="5" id="KW-0997">Cell inner membrane</keyword>
<dbReference type="GO" id="GO:0015920">
    <property type="term" value="P:lipopolysaccharide transport"/>
    <property type="evidence" value="ECO:0007669"/>
    <property type="project" value="TreeGrafter"/>
</dbReference>
<organism evidence="12 13">
    <name type="scientific">Cryobacterium cheniae</name>
    <dbReference type="NCBI Taxonomy" id="1259262"/>
    <lineage>
        <taxon>Bacteria</taxon>
        <taxon>Bacillati</taxon>
        <taxon>Actinomycetota</taxon>
        <taxon>Actinomycetes</taxon>
        <taxon>Micrococcales</taxon>
        <taxon>Microbacteriaceae</taxon>
        <taxon>Cryobacterium</taxon>
    </lineage>
</organism>
<comment type="caution">
    <text evidence="12">The sequence shown here is derived from an EMBL/GenBank/DDBJ whole genome shotgun (WGS) entry which is preliminary data.</text>
</comment>
<keyword evidence="6 10" id="KW-0812">Transmembrane</keyword>
<keyword evidence="9" id="KW-0046">Antibiotic resistance</keyword>
<evidence type="ECO:0000256" key="8">
    <source>
        <dbReference type="ARBA" id="ARBA00023136"/>
    </source>
</evidence>
<dbReference type="RefSeq" id="WP_134371201.1">
    <property type="nucleotide sequence ID" value="NZ_SOGN01000065.1"/>
</dbReference>
<dbReference type="Pfam" id="PF01061">
    <property type="entry name" value="ABC2_membrane"/>
    <property type="match status" value="1"/>
</dbReference>
<dbReference type="OrthoDB" id="9789409at2"/>
<evidence type="ECO:0000256" key="5">
    <source>
        <dbReference type="ARBA" id="ARBA00022519"/>
    </source>
</evidence>
<dbReference type="GO" id="GO:0043190">
    <property type="term" value="C:ATP-binding cassette (ABC) transporter complex"/>
    <property type="evidence" value="ECO:0007669"/>
    <property type="project" value="InterPro"/>
</dbReference>
<evidence type="ECO:0000256" key="2">
    <source>
        <dbReference type="ARBA" id="ARBA00007783"/>
    </source>
</evidence>
<sequence length="307" mass="33703">MTASKDSPDARTARFRRLASVPLDTIGSRSRPLVGAWASIRDIGGQKEMLGLLVRRDLKARYKDSALGFLWSLIKPLTQLVIYYVVVGKFLGAARGIPDFAIYIFTGLTAYTLFSEIVASATASIIGNAGLIKKIYLPREIFPLASVGSASFNFLIQLAILIMATIVVGSHPLGWNLVYFFPSVLVLLVYATALGLLLSALNVYLRDVQYLVEVALMVLMWASPIVYTWAMVRDILGNGILLNIYTSNPITLSVLGFQKAFWTAGDGTPFPDDLLLRLAVTFVVGLVLLFVSQRVFSRLQGNFAQEL</sequence>
<keyword evidence="8 10" id="KW-0472">Membrane</keyword>
<reference evidence="12 13" key="1">
    <citation type="submission" date="2019-03" db="EMBL/GenBank/DDBJ databases">
        <title>Genomics of glacier-inhabiting Cryobacterium strains.</title>
        <authorList>
            <person name="Liu Q."/>
            <person name="Xin Y.-H."/>
        </authorList>
    </citation>
    <scope>NUCLEOTIDE SEQUENCE [LARGE SCALE GENOMIC DNA]</scope>
    <source>
        <strain evidence="12 13">TMT2-48-2</strain>
    </source>
</reference>
<evidence type="ECO:0000256" key="9">
    <source>
        <dbReference type="ARBA" id="ARBA00023251"/>
    </source>
</evidence>
<feature type="transmembrane region" description="Helical" evidence="10">
    <location>
        <begin position="65"/>
        <end position="86"/>
    </location>
</feature>
<dbReference type="InterPro" id="IPR047817">
    <property type="entry name" value="ABC2_TM_bact-type"/>
</dbReference>
<evidence type="ECO:0000256" key="6">
    <source>
        <dbReference type="ARBA" id="ARBA00022692"/>
    </source>
</evidence>
<dbReference type="InterPro" id="IPR013525">
    <property type="entry name" value="ABC2_TM"/>
</dbReference>
<feature type="transmembrane region" description="Helical" evidence="10">
    <location>
        <begin position="274"/>
        <end position="291"/>
    </location>
</feature>
<dbReference type="InterPro" id="IPR000412">
    <property type="entry name" value="ABC_2_transport"/>
</dbReference>
<keyword evidence="13" id="KW-1185">Reference proteome</keyword>
<evidence type="ECO:0000256" key="4">
    <source>
        <dbReference type="ARBA" id="ARBA00022475"/>
    </source>
</evidence>
<proteinExistence type="inferred from homology"/>
<evidence type="ECO:0000256" key="1">
    <source>
        <dbReference type="ARBA" id="ARBA00004429"/>
    </source>
</evidence>
<keyword evidence="7 10" id="KW-1133">Transmembrane helix</keyword>
<dbReference type="PANTHER" id="PTHR30413:SF8">
    <property type="entry name" value="TRANSPORT PERMEASE PROTEIN"/>
    <property type="match status" value="1"/>
</dbReference>
<evidence type="ECO:0000256" key="7">
    <source>
        <dbReference type="ARBA" id="ARBA00022989"/>
    </source>
</evidence>
<dbReference type="EMBL" id="SOGN01000065">
    <property type="protein sequence ID" value="TFC76672.1"/>
    <property type="molecule type" value="Genomic_DNA"/>
</dbReference>
<evidence type="ECO:0000259" key="11">
    <source>
        <dbReference type="PROSITE" id="PS51012"/>
    </source>
</evidence>
<gene>
    <name evidence="12" type="ORF">E3T23_14235</name>
</gene>
<comment type="similarity">
    <text evidence="2 10">Belongs to the ABC-2 integral membrane protein family.</text>
</comment>
<keyword evidence="4 10" id="KW-1003">Cell membrane</keyword>
<feature type="domain" description="ABC transmembrane type-2" evidence="11">
    <location>
        <begin position="67"/>
        <end position="299"/>
    </location>
</feature>
<dbReference type="PRINTS" id="PR00164">
    <property type="entry name" value="ABC2TRNSPORT"/>
</dbReference>
<evidence type="ECO:0000313" key="13">
    <source>
        <dbReference type="Proteomes" id="UP000298433"/>
    </source>
</evidence>
<feature type="transmembrane region" description="Helical" evidence="10">
    <location>
        <begin position="101"/>
        <end position="129"/>
    </location>
</feature>
<name>A0A4R8XHJ8_9MICO</name>
<feature type="transmembrane region" description="Helical" evidence="10">
    <location>
        <begin position="210"/>
        <end position="232"/>
    </location>
</feature>
<dbReference type="GO" id="GO:0046677">
    <property type="term" value="P:response to antibiotic"/>
    <property type="evidence" value="ECO:0007669"/>
    <property type="project" value="UniProtKB-KW"/>
</dbReference>
<evidence type="ECO:0000256" key="10">
    <source>
        <dbReference type="RuleBase" id="RU361157"/>
    </source>
</evidence>
<dbReference type="PROSITE" id="PS51012">
    <property type="entry name" value="ABC_TM2"/>
    <property type="match status" value="1"/>
</dbReference>
<dbReference type="AlphaFoldDB" id="A0A4R8XHJ8"/>